<dbReference type="AlphaFoldDB" id="A0AAD4XKH1"/>
<evidence type="ECO:0000313" key="2">
    <source>
        <dbReference type="Proteomes" id="UP001202328"/>
    </source>
</evidence>
<keyword evidence="2" id="KW-1185">Reference proteome</keyword>
<organism evidence="1 2">
    <name type="scientific">Papaver atlanticum</name>
    <dbReference type="NCBI Taxonomy" id="357466"/>
    <lineage>
        <taxon>Eukaryota</taxon>
        <taxon>Viridiplantae</taxon>
        <taxon>Streptophyta</taxon>
        <taxon>Embryophyta</taxon>
        <taxon>Tracheophyta</taxon>
        <taxon>Spermatophyta</taxon>
        <taxon>Magnoliopsida</taxon>
        <taxon>Ranunculales</taxon>
        <taxon>Papaveraceae</taxon>
        <taxon>Papaveroideae</taxon>
        <taxon>Papaver</taxon>
    </lineage>
</organism>
<dbReference type="EMBL" id="JAJJMB010008687">
    <property type="protein sequence ID" value="KAI3921381.1"/>
    <property type="molecule type" value="Genomic_DNA"/>
</dbReference>
<comment type="caution">
    <text evidence="1">The sequence shown here is derived from an EMBL/GenBank/DDBJ whole genome shotgun (WGS) entry which is preliminary data.</text>
</comment>
<evidence type="ECO:0000313" key="1">
    <source>
        <dbReference type="EMBL" id="KAI3921381.1"/>
    </source>
</evidence>
<sequence length="147" mass="16431">MIRIPNLAYLNLSSNLLNGPMPSRRLSDDITTIHCQFAVHPWPYIAARPLLHVSLKFSGCYLYRSCSYVYDGPQRLKPLVSDLEMCLRCKRSPSSEGTHPTISKELDIWNSSLWSPFKYVAKPLTSAAEGLAQLLPLTISEGISHGV</sequence>
<gene>
    <name evidence="1" type="ORF">MKW98_013315</name>
</gene>
<dbReference type="Proteomes" id="UP001202328">
    <property type="component" value="Unassembled WGS sequence"/>
</dbReference>
<accession>A0AAD4XKH1</accession>
<reference evidence="1" key="1">
    <citation type="submission" date="2022-04" db="EMBL/GenBank/DDBJ databases">
        <title>A functionally conserved STORR gene fusion in Papaver species that diverged 16.8 million years ago.</title>
        <authorList>
            <person name="Catania T."/>
        </authorList>
    </citation>
    <scope>NUCLEOTIDE SEQUENCE</scope>
    <source>
        <strain evidence="1">S-188037</strain>
    </source>
</reference>
<name>A0AAD4XKH1_9MAGN</name>
<protein>
    <submittedName>
        <fullName evidence="1">Uncharacterized protein</fullName>
    </submittedName>
</protein>
<proteinExistence type="predicted"/>